<gene>
    <name evidence="1" type="ORF">F6V30_06410</name>
</gene>
<protein>
    <recommendedName>
        <fullName evidence="3">RiboL-PSP-HEPN domain-containing protein</fullName>
    </recommendedName>
</protein>
<keyword evidence="2" id="KW-1185">Reference proteome</keyword>
<sequence>MSYCSENILPADTKIRNLQDLVELLGYKKIKIAYKIPGEIAHYYWFEEEEYRSYTGIELSIYRTEQGEVSVQTRSRIARSYWDLAHQNETIRRIRSYFGGIFSTDAGANRYEHVEGTPPTQAQSGCHRAFQRFGSNIIKAMRYIDERSFTSDRIKYNELEFLQAYSPRVLSNNLLLPFMTSVLEDYFKSTFISILKSSEKKETFFKGNRFSSEHLTLISDRQLSVEDATAESLSFQNINSICQHFKSLEPKLDLAGVLRKPYRRRKESLFDSLERMVKRRHLIIHQATIDITLKDIDAARMIDDLQESVVRCYKRITDFYMWEFDQGWGCSSAVSRVRKTSSSMDENLVENLRGGEGQALEN</sequence>
<dbReference type="Proteomes" id="UP000798046">
    <property type="component" value="Unassembled WGS sequence"/>
</dbReference>
<comment type="caution">
    <text evidence="1">The sequence shown here is derived from an EMBL/GenBank/DDBJ whole genome shotgun (WGS) entry which is preliminary data.</text>
</comment>
<proteinExistence type="predicted"/>
<dbReference type="EMBL" id="VZRA01000001">
    <property type="protein sequence ID" value="KAB0672193.1"/>
    <property type="molecule type" value="Genomic_DNA"/>
</dbReference>
<name>A0ABQ6TT56_9BACT</name>
<evidence type="ECO:0000313" key="2">
    <source>
        <dbReference type="Proteomes" id="UP000798046"/>
    </source>
</evidence>
<evidence type="ECO:0008006" key="3">
    <source>
        <dbReference type="Google" id="ProtNLM"/>
    </source>
</evidence>
<dbReference type="RefSeq" id="WP_151155983.1">
    <property type="nucleotide sequence ID" value="NZ_VZRA01000001.1"/>
</dbReference>
<evidence type="ECO:0000313" key="1">
    <source>
        <dbReference type="EMBL" id="KAB0672193.1"/>
    </source>
</evidence>
<reference evidence="1 2" key="1">
    <citation type="journal article" date="2020" name="Microorganisms">
        <title>Description of Three Novel Members in the Family Geobacteraceae, Oryzomonas japonicum gen. nov., sp. nov., Oryzomonas sagensis sp. nov., and Oryzomonas ruber sp. nov.</title>
        <authorList>
            <person name="Xu Z."/>
            <person name="Masuda Y."/>
            <person name="Hayakawa C."/>
            <person name="Ushijima N."/>
            <person name="Kawano K."/>
            <person name="Shiratori Y."/>
            <person name="Senoo K."/>
            <person name="Itoh H."/>
        </authorList>
    </citation>
    <scope>NUCLEOTIDE SEQUENCE [LARGE SCALE GENOMIC DNA]</scope>
    <source>
        <strain evidence="1 2">Red100</strain>
    </source>
</reference>
<accession>A0ABQ6TT56</accession>
<organism evidence="1 2">
    <name type="scientific">Oryzomonas sagensis</name>
    <dbReference type="NCBI Taxonomy" id="2603857"/>
    <lineage>
        <taxon>Bacteria</taxon>
        <taxon>Pseudomonadati</taxon>
        <taxon>Thermodesulfobacteriota</taxon>
        <taxon>Desulfuromonadia</taxon>
        <taxon>Geobacterales</taxon>
        <taxon>Geobacteraceae</taxon>
        <taxon>Oryzomonas</taxon>
    </lineage>
</organism>